<organism evidence="2 3">
    <name type="scientific">Pseudoalteromonas fenneropenaei</name>
    <dbReference type="NCBI Taxonomy" id="1737459"/>
    <lineage>
        <taxon>Bacteria</taxon>
        <taxon>Pseudomonadati</taxon>
        <taxon>Pseudomonadota</taxon>
        <taxon>Gammaproteobacteria</taxon>
        <taxon>Alteromonadales</taxon>
        <taxon>Pseudoalteromonadaceae</taxon>
        <taxon>Pseudoalteromonas</taxon>
    </lineage>
</organism>
<keyword evidence="1" id="KW-0472">Membrane</keyword>
<feature type="transmembrane region" description="Helical" evidence="1">
    <location>
        <begin position="105"/>
        <end position="124"/>
    </location>
</feature>
<evidence type="ECO:0000256" key="1">
    <source>
        <dbReference type="SAM" id="Phobius"/>
    </source>
</evidence>
<keyword evidence="3" id="KW-1185">Reference proteome</keyword>
<evidence type="ECO:0008006" key="4">
    <source>
        <dbReference type="Google" id="ProtNLM"/>
    </source>
</evidence>
<dbReference type="Proteomes" id="UP001595453">
    <property type="component" value="Unassembled WGS sequence"/>
</dbReference>
<name>A0ABV7CND0_9GAMM</name>
<proteinExistence type="predicted"/>
<gene>
    <name evidence="2" type="ORF">ACFOEE_16315</name>
</gene>
<comment type="caution">
    <text evidence="2">The sequence shown here is derived from an EMBL/GenBank/DDBJ whole genome shotgun (WGS) entry which is preliminary data.</text>
</comment>
<evidence type="ECO:0000313" key="3">
    <source>
        <dbReference type="Proteomes" id="UP001595453"/>
    </source>
</evidence>
<evidence type="ECO:0000313" key="2">
    <source>
        <dbReference type="EMBL" id="MFC3034070.1"/>
    </source>
</evidence>
<keyword evidence="1" id="KW-1133">Transmembrane helix</keyword>
<accession>A0ABV7CND0</accession>
<dbReference type="EMBL" id="JBHRSD010000029">
    <property type="protein sequence ID" value="MFC3034070.1"/>
    <property type="molecule type" value="Genomic_DNA"/>
</dbReference>
<feature type="transmembrane region" description="Helical" evidence="1">
    <location>
        <begin position="79"/>
        <end position="99"/>
    </location>
</feature>
<feature type="transmembrane region" description="Helical" evidence="1">
    <location>
        <begin position="53"/>
        <end position="72"/>
    </location>
</feature>
<protein>
    <recommendedName>
        <fullName evidence="4">DUF3325 domain-containing protein</fullName>
    </recommendedName>
</protein>
<keyword evidence="1" id="KW-0812">Transmembrane</keyword>
<reference evidence="3" key="1">
    <citation type="journal article" date="2019" name="Int. J. Syst. Evol. Microbiol.">
        <title>The Global Catalogue of Microorganisms (GCM) 10K type strain sequencing project: providing services to taxonomists for standard genome sequencing and annotation.</title>
        <authorList>
            <consortium name="The Broad Institute Genomics Platform"/>
            <consortium name="The Broad Institute Genome Sequencing Center for Infectious Disease"/>
            <person name="Wu L."/>
            <person name="Ma J."/>
        </authorList>
    </citation>
    <scope>NUCLEOTIDE SEQUENCE [LARGE SCALE GENOMIC DNA]</scope>
    <source>
        <strain evidence="3">KCTC 42730</strain>
    </source>
</reference>
<sequence>MMTGFWYFAALLLVLVSVAHSYLGERYILQRLFKRELPKLFGSDDFTKRTLRFAWHLTSVAWLGFAVILLILAEPNAKVEMIAQVIAITFLLHFAMALFGSRGKHLSWLVFLLTSLSIVSAILFS</sequence>
<dbReference type="RefSeq" id="WP_377126651.1">
    <property type="nucleotide sequence ID" value="NZ_JBHRSD010000029.1"/>
</dbReference>